<dbReference type="EMBL" id="JBAHYK010000079">
    <property type="protein sequence ID" value="KAL0578905.1"/>
    <property type="molecule type" value="Genomic_DNA"/>
</dbReference>
<keyword evidence="2" id="KW-1185">Reference proteome</keyword>
<gene>
    <name evidence="1" type="ORF">V5O48_003096</name>
</gene>
<evidence type="ECO:0000313" key="1">
    <source>
        <dbReference type="EMBL" id="KAL0578905.1"/>
    </source>
</evidence>
<accession>A0ABR3FTS3</accession>
<comment type="caution">
    <text evidence="1">The sequence shown here is derived from an EMBL/GenBank/DDBJ whole genome shotgun (WGS) entry which is preliminary data.</text>
</comment>
<dbReference type="Proteomes" id="UP001465976">
    <property type="component" value="Unassembled WGS sequence"/>
</dbReference>
<evidence type="ECO:0000313" key="2">
    <source>
        <dbReference type="Proteomes" id="UP001465976"/>
    </source>
</evidence>
<name>A0ABR3FTS3_9AGAR</name>
<proteinExistence type="predicted"/>
<reference evidence="1 2" key="1">
    <citation type="submission" date="2024-02" db="EMBL/GenBank/DDBJ databases">
        <title>A draft genome for the cacao thread blight pathogen Marasmius crinis-equi.</title>
        <authorList>
            <person name="Cohen S.P."/>
            <person name="Baruah I.K."/>
            <person name="Amoako-Attah I."/>
            <person name="Bukari Y."/>
            <person name="Meinhardt L.W."/>
            <person name="Bailey B.A."/>
        </authorList>
    </citation>
    <scope>NUCLEOTIDE SEQUENCE [LARGE SCALE GENOMIC DNA]</scope>
    <source>
        <strain evidence="1 2">GH-76</strain>
    </source>
</reference>
<organism evidence="1 2">
    <name type="scientific">Marasmius crinis-equi</name>
    <dbReference type="NCBI Taxonomy" id="585013"/>
    <lineage>
        <taxon>Eukaryota</taxon>
        <taxon>Fungi</taxon>
        <taxon>Dikarya</taxon>
        <taxon>Basidiomycota</taxon>
        <taxon>Agaricomycotina</taxon>
        <taxon>Agaricomycetes</taxon>
        <taxon>Agaricomycetidae</taxon>
        <taxon>Agaricales</taxon>
        <taxon>Marasmiineae</taxon>
        <taxon>Marasmiaceae</taxon>
        <taxon>Marasmius</taxon>
    </lineage>
</organism>
<protein>
    <submittedName>
        <fullName evidence="1">Uncharacterized protein</fullName>
    </submittedName>
</protein>
<sequence length="343" mass="39927">MPKVPAAPFHFSLGRAFRLRYYVPTPLRRVLRWGGLLRKSSARLARKQYAVSVLPPPCPPRARRRVRAQNLGLPLARSCARALKIAIPAKSNRDPWKDTLATGVVDKAPLTLKISITDLYQATSRALAGKDITDEDRAFQKKLEYAYNTHELIAGVKVVEKQIQAVCVAGHRRRAEQYEREAKRLIDIDRRRHEEEKTLQAQRSKKAWSRLVKAAHCGRKVRTDAPAMHIARWNWYEAYWAVIQSGELKCSIPFNHMPWPTLNPDRLEVEDYEAFILSPARPRFETRFWFERVEVERQRWALDNVEKKVLPLVDEEIRERVLGCARILLRYLELLVDKYNTCD</sequence>